<reference evidence="1" key="1">
    <citation type="submission" date="2021-06" db="EMBL/GenBank/DDBJ databases">
        <authorList>
            <person name="Kallberg Y."/>
            <person name="Tangrot J."/>
            <person name="Rosling A."/>
        </authorList>
    </citation>
    <scope>NUCLEOTIDE SEQUENCE</scope>
    <source>
        <strain evidence="1">BR232B</strain>
    </source>
</reference>
<accession>A0A9N9DA78</accession>
<dbReference type="EMBL" id="CAJVPI010002025">
    <property type="protein sequence ID" value="CAG8633782.1"/>
    <property type="molecule type" value="Genomic_DNA"/>
</dbReference>
<organism evidence="1 2">
    <name type="scientific">Paraglomus brasilianum</name>
    <dbReference type="NCBI Taxonomy" id="144538"/>
    <lineage>
        <taxon>Eukaryota</taxon>
        <taxon>Fungi</taxon>
        <taxon>Fungi incertae sedis</taxon>
        <taxon>Mucoromycota</taxon>
        <taxon>Glomeromycotina</taxon>
        <taxon>Glomeromycetes</taxon>
        <taxon>Paraglomerales</taxon>
        <taxon>Paraglomeraceae</taxon>
        <taxon>Paraglomus</taxon>
    </lineage>
</organism>
<comment type="caution">
    <text evidence="1">The sequence shown here is derived from an EMBL/GenBank/DDBJ whole genome shotgun (WGS) entry which is preliminary data.</text>
</comment>
<evidence type="ECO:0000313" key="2">
    <source>
        <dbReference type="Proteomes" id="UP000789739"/>
    </source>
</evidence>
<feature type="non-terminal residue" evidence="1">
    <location>
        <position position="1"/>
    </location>
</feature>
<proteinExistence type="predicted"/>
<gene>
    <name evidence="1" type="ORF">PBRASI_LOCUS9392</name>
</gene>
<dbReference type="Proteomes" id="UP000789739">
    <property type="component" value="Unassembled WGS sequence"/>
</dbReference>
<evidence type="ECO:0000313" key="1">
    <source>
        <dbReference type="EMBL" id="CAG8633782.1"/>
    </source>
</evidence>
<name>A0A9N9DA78_9GLOM</name>
<keyword evidence="2" id="KW-1185">Reference proteome</keyword>
<protein>
    <submittedName>
        <fullName evidence="1">9192_t:CDS:1</fullName>
    </submittedName>
</protein>
<sequence>YIRPGKRQKEISSAEQEILSKLYTYNGDNNKLPKEAVEEAYTALYQIDSSWTKKKVGDCWYDNVKRVRQKKEKDRKSSAS</sequence>
<dbReference type="AlphaFoldDB" id="A0A9N9DA78"/>